<organism evidence="2 3">
    <name type="scientific">Artemisia annua</name>
    <name type="common">Sweet wormwood</name>
    <dbReference type="NCBI Taxonomy" id="35608"/>
    <lineage>
        <taxon>Eukaryota</taxon>
        <taxon>Viridiplantae</taxon>
        <taxon>Streptophyta</taxon>
        <taxon>Embryophyta</taxon>
        <taxon>Tracheophyta</taxon>
        <taxon>Spermatophyta</taxon>
        <taxon>Magnoliopsida</taxon>
        <taxon>eudicotyledons</taxon>
        <taxon>Gunneridae</taxon>
        <taxon>Pentapetalae</taxon>
        <taxon>asterids</taxon>
        <taxon>campanulids</taxon>
        <taxon>Asterales</taxon>
        <taxon>Asteraceae</taxon>
        <taxon>Asteroideae</taxon>
        <taxon>Anthemideae</taxon>
        <taxon>Artemisiinae</taxon>
        <taxon>Artemisia</taxon>
    </lineage>
</organism>
<proteinExistence type="predicted"/>
<dbReference type="AlphaFoldDB" id="A0A2U1NJR9"/>
<keyword evidence="3" id="KW-1185">Reference proteome</keyword>
<accession>A0A2U1NJR9</accession>
<reference evidence="2 3" key="1">
    <citation type="journal article" date="2018" name="Mol. Plant">
        <title>The genome of Artemisia annua provides insight into the evolution of Asteraceae family and artemisinin biosynthesis.</title>
        <authorList>
            <person name="Shen Q."/>
            <person name="Zhang L."/>
            <person name="Liao Z."/>
            <person name="Wang S."/>
            <person name="Yan T."/>
            <person name="Shi P."/>
            <person name="Liu M."/>
            <person name="Fu X."/>
            <person name="Pan Q."/>
            <person name="Wang Y."/>
            <person name="Lv Z."/>
            <person name="Lu X."/>
            <person name="Zhang F."/>
            <person name="Jiang W."/>
            <person name="Ma Y."/>
            <person name="Chen M."/>
            <person name="Hao X."/>
            <person name="Li L."/>
            <person name="Tang Y."/>
            <person name="Lv G."/>
            <person name="Zhou Y."/>
            <person name="Sun X."/>
            <person name="Brodelius P.E."/>
            <person name="Rose J.K.C."/>
            <person name="Tang K."/>
        </authorList>
    </citation>
    <scope>NUCLEOTIDE SEQUENCE [LARGE SCALE GENOMIC DNA]</scope>
    <source>
        <strain evidence="3">cv. Huhao1</strain>
        <tissue evidence="2">Leaf</tissue>
    </source>
</reference>
<comment type="caution">
    <text evidence="2">The sequence shown here is derived from an EMBL/GenBank/DDBJ whole genome shotgun (WGS) entry which is preliminary data.</text>
</comment>
<evidence type="ECO:0000313" key="3">
    <source>
        <dbReference type="Proteomes" id="UP000245207"/>
    </source>
</evidence>
<sequence length="99" mass="11449">MKGIEQGRGDERYHVSTRIQIEDKEATISKHINLLQPSSTRSLHSSNLVYNPRPEHKQSPPSNQITAIELPHLLESEKPRSTPFTILLEPLYHLLMIEW</sequence>
<dbReference type="Proteomes" id="UP000245207">
    <property type="component" value="Unassembled WGS sequence"/>
</dbReference>
<evidence type="ECO:0000313" key="2">
    <source>
        <dbReference type="EMBL" id="PWA73763.1"/>
    </source>
</evidence>
<evidence type="ECO:0000256" key="1">
    <source>
        <dbReference type="SAM" id="MobiDB-lite"/>
    </source>
</evidence>
<feature type="compositionally biased region" description="Polar residues" evidence="1">
    <location>
        <begin position="38"/>
        <end position="49"/>
    </location>
</feature>
<gene>
    <name evidence="2" type="ORF">CTI12_AA255990</name>
</gene>
<dbReference type="EMBL" id="PKPP01002680">
    <property type="protein sequence ID" value="PWA73763.1"/>
    <property type="molecule type" value="Genomic_DNA"/>
</dbReference>
<feature type="region of interest" description="Disordered" evidence="1">
    <location>
        <begin position="38"/>
        <end position="63"/>
    </location>
</feature>
<protein>
    <submittedName>
        <fullName evidence="2">Uncharacterized protein</fullName>
    </submittedName>
</protein>
<name>A0A2U1NJR9_ARTAN</name>